<organism evidence="2 3">
    <name type="scientific">Actinoplanes ianthinogenes</name>
    <dbReference type="NCBI Taxonomy" id="122358"/>
    <lineage>
        <taxon>Bacteria</taxon>
        <taxon>Bacillati</taxon>
        <taxon>Actinomycetota</taxon>
        <taxon>Actinomycetes</taxon>
        <taxon>Micromonosporales</taxon>
        <taxon>Micromonosporaceae</taxon>
        <taxon>Actinoplanes</taxon>
    </lineage>
</organism>
<gene>
    <name evidence="2" type="ORF">Aiant_05420</name>
</gene>
<name>A0ABM7LKX4_9ACTN</name>
<dbReference type="InterPro" id="IPR000073">
    <property type="entry name" value="AB_hydrolase_1"/>
</dbReference>
<accession>A0ABM7LKX4</accession>
<sequence length="277" mass="30415">MRNVTLSAGTVEYDDTGGDGPVLVFLTGIFAGVTLWRHVVADLKDGHRCVVLEVPLGGHRIPMNPDADLSAPGLTRLVAEFLDKLDLRDVTLIGCDWGGAQLVAAHGLGKRLARLVLLPQESFENYPPGLPGRALYLSSKVPGATFLALQTLRIRGLRRSPMNFGLMSKRPVPHDIMDAWLRPSLTSGEIRRDLRKYLRTTRRDEYTDAAARLSTFDRPALVLWAPESTMMVPANGARLAQALPQGRLIEVPDSYTLMPEDQPAACATHIREFVATT</sequence>
<dbReference type="RefSeq" id="WP_189330765.1">
    <property type="nucleotide sequence ID" value="NZ_AP023356.1"/>
</dbReference>
<dbReference type="SUPFAM" id="SSF53474">
    <property type="entry name" value="alpha/beta-Hydrolases"/>
    <property type="match status" value="1"/>
</dbReference>
<dbReference type="Gene3D" id="3.40.50.1820">
    <property type="entry name" value="alpha/beta hydrolase"/>
    <property type="match status" value="1"/>
</dbReference>
<dbReference type="Pfam" id="PF00561">
    <property type="entry name" value="Abhydrolase_1"/>
    <property type="match status" value="1"/>
</dbReference>
<dbReference type="EMBL" id="AP023356">
    <property type="protein sequence ID" value="BCJ39885.1"/>
    <property type="molecule type" value="Genomic_DNA"/>
</dbReference>
<evidence type="ECO:0000313" key="2">
    <source>
        <dbReference type="EMBL" id="BCJ39885.1"/>
    </source>
</evidence>
<feature type="domain" description="AB hydrolase-1" evidence="1">
    <location>
        <begin position="21"/>
        <end position="255"/>
    </location>
</feature>
<dbReference type="Proteomes" id="UP000676967">
    <property type="component" value="Chromosome"/>
</dbReference>
<evidence type="ECO:0000313" key="3">
    <source>
        <dbReference type="Proteomes" id="UP000676967"/>
    </source>
</evidence>
<dbReference type="PANTHER" id="PTHR43798">
    <property type="entry name" value="MONOACYLGLYCEROL LIPASE"/>
    <property type="match status" value="1"/>
</dbReference>
<proteinExistence type="predicted"/>
<dbReference type="InterPro" id="IPR029058">
    <property type="entry name" value="AB_hydrolase_fold"/>
</dbReference>
<reference evidence="2 3" key="1">
    <citation type="submission" date="2020-08" db="EMBL/GenBank/DDBJ databases">
        <title>Whole genome shotgun sequence of Actinoplanes ianthinogenes NBRC 13996.</title>
        <authorList>
            <person name="Komaki H."/>
            <person name="Tamura T."/>
        </authorList>
    </citation>
    <scope>NUCLEOTIDE SEQUENCE [LARGE SCALE GENOMIC DNA]</scope>
    <source>
        <strain evidence="2 3">NBRC 13996</strain>
    </source>
</reference>
<keyword evidence="3" id="KW-1185">Reference proteome</keyword>
<dbReference type="InterPro" id="IPR050266">
    <property type="entry name" value="AB_hydrolase_sf"/>
</dbReference>
<protein>
    <submittedName>
        <fullName evidence="2">Oxidoreductase</fullName>
    </submittedName>
</protein>
<evidence type="ECO:0000259" key="1">
    <source>
        <dbReference type="Pfam" id="PF00561"/>
    </source>
</evidence>